<dbReference type="InParanoid" id="G2Q503"/>
<dbReference type="VEuPathDB" id="FungiDB:MYCTH_2122609"/>
<proteinExistence type="predicted"/>
<dbReference type="GeneID" id="11508660"/>
<reference evidence="2 3" key="1">
    <citation type="journal article" date="2011" name="Nat. Biotechnol.">
        <title>Comparative genomic analysis of the thermophilic biomass-degrading fungi Myceliophthora thermophila and Thielavia terrestris.</title>
        <authorList>
            <person name="Berka R.M."/>
            <person name="Grigoriev I.V."/>
            <person name="Otillar R."/>
            <person name="Salamov A."/>
            <person name="Grimwood J."/>
            <person name="Reid I."/>
            <person name="Ishmael N."/>
            <person name="John T."/>
            <person name="Darmond C."/>
            <person name="Moisan M.-C."/>
            <person name="Henrissat B."/>
            <person name="Coutinho P.M."/>
            <person name="Lombard V."/>
            <person name="Natvig D.O."/>
            <person name="Lindquist E."/>
            <person name="Schmutz J."/>
            <person name="Lucas S."/>
            <person name="Harris P."/>
            <person name="Powlowski J."/>
            <person name="Bellemare A."/>
            <person name="Taylor D."/>
            <person name="Butler G."/>
            <person name="de Vries R.P."/>
            <person name="Allijn I.E."/>
            <person name="van den Brink J."/>
            <person name="Ushinsky S."/>
            <person name="Storms R."/>
            <person name="Powell A.J."/>
            <person name="Paulsen I.T."/>
            <person name="Elbourne L.D.H."/>
            <person name="Baker S.E."/>
            <person name="Magnuson J."/>
            <person name="LaBoissiere S."/>
            <person name="Clutterbuck A.J."/>
            <person name="Martinez D."/>
            <person name="Wogulis M."/>
            <person name="de Leon A.L."/>
            <person name="Rey M.W."/>
            <person name="Tsang A."/>
        </authorList>
    </citation>
    <scope>NUCLEOTIDE SEQUENCE [LARGE SCALE GENOMIC DNA]</scope>
    <source>
        <strain evidence="3">ATCC 42464 / BCRC 31852 / DSM 1799</strain>
    </source>
</reference>
<protein>
    <submittedName>
        <fullName evidence="2">Uncharacterized protein</fullName>
    </submittedName>
</protein>
<keyword evidence="3" id="KW-1185">Reference proteome</keyword>
<dbReference type="EMBL" id="CP003002">
    <property type="protein sequence ID" value="AEO53740.1"/>
    <property type="molecule type" value="Genomic_DNA"/>
</dbReference>
<feature type="compositionally biased region" description="Polar residues" evidence="1">
    <location>
        <begin position="1"/>
        <end position="13"/>
    </location>
</feature>
<accession>G2Q503</accession>
<dbReference type="HOGENOM" id="CLU_2607683_0_0_1"/>
<dbReference type="AlphaFoldDB" id="G2Q503"/>
<dbReference type="Proteomes" id="UP000007322">
    <property type="component" value="Chromosome 1"/>
</dbReference>
<sequence length="79" mass="8272">MSTTQVEKPTTTAVAAPETMTKEAANNHATPAVGAQHQPYGGSYLCKCCLCTCGEAVEYPGDTRMNKTGGVSYGAEIRD</sequence>
<evidence type="ECO:0000313" key="2">
    <source>
        <dbReference type="EMBL" id="AEO53740.1"/>
    </source>
</evidence>
<dbReference type="OMA" id="ASVEYPG"/>
<organism evidence="2 3">
    <name type="scientific">Thermothelomyces thermophilus (strain ATCC 42464 / BCRC 31852 / DSM 1799)</name>
    <name type="common">Sporotrichum thermophile</name>
    <dbReference type="NCBI Taxonomy" id="573729"/>
    <lineage>
        <taxon>Eukaryota</taxon>
        <taxon>Fungi</taxon>
        <taxon>Dikarya</taxon>
        <taxon>Ascomycota</taxon>
        <taxon>Pezizomycotina</taxon>
        <taxon>Sordariomycetes</taxon>
        <taxon>Sordariomycetidae</taxon>
        <taxon>Sordariales</taxon>
        <taxon>Chaetomiaceae</taxon>
        <taxon>Thermothelomyces</taxon>
    </lineage>
</organism>
<gene>
    <name evidence="2" type="ORF">MYCTH_2122609</name>
</gene>
<dbReference type="KEGG" id="mtm:MYCTH_2122609"/>
<evidence type="ECO:0000313" key="3">
    <source>
        <dbReference type="Proteomes" id="UP000007322"/>
    </source>
</evidence>
<evidence type="ECO:0000256" key="1">
    <source>
        <dbReference type="SAM" id="MobiDB-lite"/>
    </source>
</evidence>
<feature type="region of interest" description="Disordered" evidence="1">
    <location>
        <begin position="1"/>
        <end position="27"/>
    </location>
</feature>
<dbReference type="RefSeq" id="XP_003658985.1">
    <property type="nucleotide sequence ID" value="XM_003658937.1"/>
</dbReference>
<name>G2Q503_THET4</name>